<proteinExistence type="inferred from homology"/>
<organism evidence="6 7">
    <name type="scientific">Varroa destructor</name>
    <name type="common">Honeybee mite</name>
    <dbReference type="NCBI Taxonomy" id="109461"/>
    <lineage>
        <taxon>Eukaryota</taxon>
        <taxon>Metazoa</taxon>
        <taxon>Ecdysozoa</taxon>
        <taxon>Arthropoda</taxon>
        <taxon>Chelicerata</taxon>
        <taxon>Arachnida</taxon>
        <taxon>Acari</taxon>
        <taxon>Parasitiformes</taxon>
        <taxon>Mesostigmata</taxon>
        <taxon>Gamasina</taxon>
        <taxon>Dermanyssoidea</taxon>
        <taxon>Varroidae</taxon>
        <taxon>Varroa</taxon>
    </lineage>
</organism>
<dbReference type="GO" id="GO:0005634">
    <property type="term" value="C:nucleus"/>
    <property type="evidence" value="ECO:0007669"/>
    <property type="project" value="UniProtKB-SubCell"/>
</dbReference>
<accession>A0A7M7L7U7</accession>
<keyword evidence="7" id="KW-1185">Reference proteome</keyword>
<evidence type="ECO:0000256" key="5">
    <source>
        <dbReference type="ARBA" id="ARBA00061274"/>
    </source>
</evidence>
<dbReference type="RefSeq" id="XP_022673102.1">
    <property type="nucleotide sequence ID" value="XM_022817367.1"/>
</dbReference>
<keyword evidence="2" id="KW-0805">Transcription regulation</keyword>
<sequence length="334" mass="38493">MPKDLPVRVKTPPSVRIRRESASSNLATHQVRREANSERSLHSVIKSVMFAFGDVRNPQDNTADTVEKILQDQMHLAYRLAWENCQQRGTSVVEVLDVVFLYRRDIPLLHRLYRRLSTRSQVRQLQQQLGAKMGASDGEKTLQELRYSFRLIDDPRLNEVLEESYIDAISQERLWRMDVRTRGMDRQEYLEFHAARGVSFGTSGPARRAFLEWLSQNVLWQLSPSAGDVLAFIAYEIVAKLTESAVAIRDTAKAINEEELQEVGRGRRYNPDFVSNNPLFRGKFREDPVPSGQLVDGPAIQPKDIYEALRRLQAFREPPLFAHNKEMADCLWLI</sequence>
<dbReference type="KEGG" id="vde:111255409"/>
<dbReference type="Gene3D" id="1.10.20.10">
    <property type="entry name" value="Histone, subunit A"/>
    <property type="match status" value="1"/>
</dbReference>
<keyword evidence="3" id="KW-0804">Transcription</keyword>
<dbReference type="FunCoup" id="A0A7M7L7U7">
    <property type="interactions" value="319"/>
</dbReference>
<dbReference type="GO" id="GO:0006366">
    <property type="term" value="P:transcription by RNA polymerase II"/>
    <property type="evidence" value="ECO:0007669"/>
    <property type="project" value="InterPro"/>
</dbReference>
<comment type="similarity">
    <text evidence="5">Belongs to the SPT3 family.</text>
</comment>
<protein>
    <submittedName>
        <fullName evidence="6">Uncharacterized protein</fullName>
    </submittedName>
</protein>
<dbReference type="Pfam" id="PF02269">
    <property type="entry name" value="TFIID-18kDa"/>
    <property type="match status" value="1"/>
</dbReference>
<evidence type="ECO:0000313" key="7">
    <source>
        <dbReference type="Proteomes" id="UP000594260"/>
    </source>
</evidence>
<reference evidence="6" key="1">
    <citation type="submission" date="2021-01" db="UniProtKB">
        <authorList>
            <consortium name="EnsemblMetazoa"/>
        </authorList>
    </citation>
    <scope>IDENTIFICATION</scope>
</reference>
<dbReference type="SUPFAM" id="SSF47113">
    <property type="entry name" value="Histone-fold"/>
    <property type="match status" value="1"/>
</dbReference>
<keyword evidence="4" id="KW-0539">Nucleus</keyword>
<dbReference type="EnsemblMetazoa" id="XM_022817366">
    <property type="protein sequence ID" value="XP_022673101"/>
    <property type="gene ID" value="LOC111255409"/>
</dbReference>
<dbReference type="InterPro" id="IPR009072">
    <property type="entry name" value="Histone-fold"/>
</dbReference>
<dbReference type="EnsemblMetazoa" id="XM_022817367">
    <property type="protein sequence ID" value="XP_022673102"/>
    <property type="gene ID" value="LOC111255409"/>
</dbReference>
<dbReference type="RefSeq" id="XP_022673101.1">
    <property type="nucleotide sequence ID" value="XM_022817366.1"/>
</dbReference>
<evidence type="ECO:0000256" key="2">
    <source>
        <dbReference type="ARBA" id="ARBA00023015"/>
    </source>
</evidence>
<comment type="subcellular location">
    <subcellularLocation>
        <location evidence="1">Nucleus</location>
    </subcellularLocation>
</comment>
<dbReference type="CTD" id="41461"/>
<dbReference type="CDD" id="cd22926">
    <property type="entry name" value="HFD_SPT3"/>
    <property type="match status" value="1"/>
</dbReference>
<evidence type="ECO:0000256" key="4">
    <source>
        <dbReference type="ARBA" id="ARBA00023242"/>
    </source>
</evidence>
<dbReference type="AlphaFoldDB" id="A0A7M7L7U7"/>
<dbReference type="PANTHER" id="PTHR11380">
    <property type="entry name" value="TRANSCRIPTION INITIATION FACTOR TFIID/SUPT3-RELATED"/>
    <property type="match status" value="1"/>
</dbReference>
<dbReference type="GO" id="GO:0046982">
    <property type="term" value="F:protein heterodimerization activity"/>
    <property type="evidence" value="ECO:0007669"/>
    <property type="project" value="InterPro"/>
</dbReference>
<evidence type="ECO:0000256" key="3">
    <source>
        <dbReference type="ARBA" id="ARBA00023163"/>
    </source>
</evidence>
<dbReference type="Proteomes" id="UP000594260">
    <property type="component" value="Unplaced"/>
</dbReference>
<name>A0A7M7L7U7_VARDE</name>
<evidence type="ECO:0000313" key="6">
    <source>
        <dbReference type="EnsemblMetazoa" id="XP_022673102"/>
    </source>
</evidence>
<dbReference type="PANTHER" id="PTHR11380:SF16">
    <property type="entry name" value="TRANSCRIPTION INITIATION PROTEIN SPT3 HOMOLOG"/>
    <property type="match status" value="1"/>
</dbReference>
<evidence type="ECO:0000256" key="1">
    <source>
        <dbReference type="ARBA" id="ARBA00004123"/>
    </source>
</evidence>
<dbReference type="InterPro" id="IPR003195">
    <property type="entry name" value="TFIID_TAF13"/>
</dbReference>
<dbReference type="GeneID" id="111255409"/>
<dbReference type="InParanoid" id="A0A7M7L7U7"/>